<dbReference type="GO" id="GO:0004197">
    <property type="term" value="F:cysteine-type endopeptidase activity"/>
    <property type="evidence" value="ECO:0007669"/>
    <property type="project" value="InterPro"/>
</dbReference>
<sequence length="346" mass="36451">MTNADRHPVGDPAVSHAVLIGTATYRHPSYRGRNLPGVSANVAKLGSMLRQDVPWGLAPVRCLAVMNPTSADEILTAIESAGTQCRGTLFVYYAGHGFCSSTNPDELYLTHSGSAEDRQATALEYRHLRDALIHCGAPNKILVLDCCYAGNATRTMGSLNGHLAIEGTFVLAATGPNRAARADSATGLTAFTNELVGVLGKDGVPGAGPFVSIEEVAARTHERLEASGLPLPTRQAHGYAGRRPIFKNYAHPATIAGLLDSLTEPESPPAARDPRLTLPHLAWGLLWSLAIGVACATITRSGHSEVWALRAGIVTSLLACAAFFATGAWLTRTGRQPTATGSRTIS</sequence>
<feature type="transmembrane region" description="Helical" evidence="1">
    <location>
        <begin position="311"/>
        <end position="330"/>
    </location>
</feature>
<dbReference type="NCBIfam" id="NF047832">
    <property type="entry name" value="caspase_w_EACC1"/>
    <property type="match status" value="1"/>
</dbReference>
<dbReference type="InterPro" id="IPR011600">
    <property type="entry name" value="Pept_C14_caspase"/>
</dbReference>
<dbReference type="EMBL" id="LT607752">
    <property type="protein sequence ID" value="SCG48171.1"/>
    <property type="molecule type" value="Genomic_DNA"/>
</dbReference>
<evidence type="ECO:0000256" key="1">
    <source>
        <dbReference type="SAM" id="Phobius"/>
    </source>
</evidence>
<proteinExistence type="predicted"/>
<name>A0A1C5HRD6_9ACTN</name>
<reference evidence="4" key="1">
    <citation type="submission" date="2016-06" db="EMBL/GenBank/DDBJ databases">
        <authorList>
            <person name="Varghese N."/>
            <person name="Submissions Spin"/>
        </authorList>
    </citation>
    <scope>NUCLEOTIDE SEQUENCE [LARGE SCALE GENOMIC DNA]</scope>
    <source>
        <strain evidence="4">DSM 44983</strain>
    </source>
</reference>
<dbReference type="GO" id="GO:0006508">
    <property type="term" value="P:proteolysis"/>
    <property type="evidence" value="ECO:0007669"/>
    <property type="project" value="InterPro"/>
</dbReference>
<evidence type="ECO:0000313" key="3">
    <source>
        <dbReference type="EMBL" id="SCG48171.1"/>
    </source>
</evidence>
<evidence type="ECO:0000259" key="2">
    <source>
        <dbReference type="Pfam" id="PF00656"/>
    </source>
</evidence>
<dbReference type="OrthoDB" id="4464809at2"/>
<keyword evidence="1" id="KW-0812">Transmembrane</keyword>
<evidence type="ECO:0000313" key="4">
    <source>
        <dbReference type="Proteomes" id="UP000198226"/>
    </source>
</evidence>
<gene>
    <name evidence="3" type="ORF">GA0070623_1549</name>
</gene>
<accession>A0A1C5HRD6</accession>
<keyword evidence="4" id="KW-1185">Reference proteome</keyword>
<keyword evidence="1" id="KW-1133">Transmembrane helix</keyword>
<organism evidence="3 4">
    <name type="scientific">Micromonospora rifamycinica</name>
    <dbReference type="NCBI Taxonomy" id="291594"/>
    <lineage>
        <taxon>Bacteria</taxon>
        <taxon>Bacillati</taxon>
        <taxon>Actinomycetota</taxon>
        <taxon>Actinomycetes</taxon>
        <taxon>Micromonosporales</taxon>
        <taxon>Micromonosporaceae</taxon>
        <taxon>Micromonospora</taxon>
    </lineage>
</organism>
<protein>
    <submittedName>
        <fullName evidence="3">Caspase domain-containing protein</fullName>
    </submittedName>
</protein>
<dbReference type="AlphaFoldDB" id="A0A1C5HRD6"/>
<keyword evidence="1" id="KW-0472">Membrane</keyword>
<dbReference type="InterPro" id="IPR029030">
    <property type="entry name" value="Caspase-like_dom_sf"/>
</dbReference>
<feature type="transmembrane region" description="Helical" evidence="1">
    <location>
        <begin position="281"/>
        <end position="299"/>
    </location>
</feature>
<dbReference type="RefSeq" id="WP_157517477.1">
    <property type="nucleotide sequence ID" value="NZ_LRMV01000022.1"/>
</dbReference>
<dbReference type="Pfam" id="PF00656">
    <property type="entry name" value="Peptidase_C14"/>
    <property type="match status" value="1"/>
</dbReference>
<dbReference type="SUPFAM" id="SSF52129">
    <property type="entry name" value="Caspase-like"/>
    <property type="match status" value="1"/>
</dbReference>
<dbReference type="Proteomes" id="UP000198226">
    <property type="component" value="Chromosome I"/>
</dbReference>
<dbReference type="Gene3D" id="3.40.50.1460">
    <property type="match status" value="1"/>
</dbReference>
<feature type="domain" description="Peptidase C14 caspase" evidence="2">
    <location>
        <begin position="16"/>
        <end position="225"/>
    </location>
</feature>